<evidence type="ECO:0000256" key="9">
    <source>
        <dbReference type="RuleBase" id="RU363121"/>
    </source>
</evidence>
<dbReference type="OMA" id="RKVIWPI"/>
<feature type="transmembrane region" description="Helical" evidence="9">
    <location>
        <begin position="507"/>
        <end position="528"/>
    </location>
</feature>
<dbReference type="AlphaFoldDB" id="L7JS26"/>
<dbReference type="InterPro" id="IPR004667">
    <property type="entry name" value="ADP_ATP_car_bac_type"/>
</dbReference>
<feature type="transmembrane region" description="Helical" evidence="9">
    <location>
        <begin position="179"/>
        <end position="197"/>
    </location>
</feature>
<reference evidence="10 11" key="1">
    <citation type="journal article" date="2012" name="PLoS Pathog.">
        <title>The genome of the obligate intracellular parasite Trachipleistophora hominis: new insights into microsporidian genome dynamics and reductive evolution.</title>
        <authorList>
            <person name="Heinz E."/>
            <person name="Williams T.A."/>
            <person name="Nakjang S."/>
            <person name="Noel C.J."/>
            <person name="Swan D.C."/>
            <person name="Goldberg A.V."/>
            <person name="Harris S.R."/>
            <person name="Weinmaier T."/>
            <person name="Markert S."/>
            <person name="Becher D."/>
            <person name="Bernhardt J."/>
            <person name="Dagan T."/>
            <person name="Hacker C."/>
            <person name="Lucocq J.M."/>
            <person name="Schweder T."/>
            <person name="Rattei T."/>
            <person name="Hall N."/>
            <person name="Hirt R.P."/>
            <person name="Embley T.M."/>
        </authorList>
    </citation>
    <scope>NUCLEOTIDE SEQUENCE [LARGE SCALE GENOMIC DNA]</scope>
</reference>
<dbReference type="GO" id="GO:0005524">
    <property type="term" value="F:ATP binding"/>
    <property type="evidence" value="ECO:0007669"/>
    <property type="project" value="UniProtKB-KW"/>
</dbReference>
<dbReference type="GO" id="GO:0005471">
    <property type="term" value="F:ATP:ADP antiporter activity"/>
    <property type="evidence" value="ECO:0007669"/>
    <property type="project" value="InterPro"/>
</dbReference>
<dbReference type="STRING" id="72359.L7JS26"/>
<evidence type="ECO:0000313" key="11">
    <source>
        <dbReference type="Proteomes" id="UP000011185"/>
    </source>
</evidence>
<feature type="transmembrane region" description="Helical" evidence="9">
    <location>
        <begin position="242"/>
        <end position="264"/>
    </location>
</feature>
<feature type="transmembrane region" description="Helical" evidence="9">
    <location>
        <begin position="378"/>
        <end position="400"/>
    </location>
</feature>
<evidence type="ECO:0000256" key="6">
    <source>
        <dbReference type="ARBA" id="ARBA00022840"/>
    </source>
</evidence>
<evidence type="ECO:0000256" key="7">
    <source>
        <dbReference type="ARBA" id="ARBA00022989"/>
    </source>
</evidence>
<accession>L7JS26</accession>
<evidence type="ECO:0000256" key="8">
    <source>
        <dbReference type="ARBA" id="ARBA00023136"/>
    </source>
</evidence>
<keyword evidence="4 9" id="KW-0812">Transmembrane</keyword>
<protein>
    <recommendedName>
        <fullName evidence="9">ADP,ATP carrier protein</fullName>
    </recommendedName>
</protein>
<sequence length="564" mass="63752">MPNQNDLAHEIRTLTENEVEQQAVRRAGRFGIYRVSKVEDSKFWLMGGMFFCIAYIYSVIRELKDSFIIKRQLPASISFLKLIYVPPVSIAASALVQKCLIFSSNKRILSYVVACFGVYFLVYGVVVLPLQDTIESSNFNATDDFSDSKMAYKGLESVSAIVLTLNCWTSTLHFVASEVWGTMVLSLLFMSFSNDVCPFRQFIRFMPLFYVLSNVALMGSSITMLGYQHYNKLVDYSTKQMMLRIAFVIIAIFCLAILAFQIILERKILGRVLYTIEGEEQKRTKKVKLSFTEGIRLMFKSKLVLAICGIVLAYNIGTNMIESCYKSSLKIVSMATKQDTGNHVLLKSSIIQFITGLVVILLLISPFSRFIESRGWKIVGIIPPLIATAGFVGVFTLALFNTGRDGENIPPINMMLKSEVSDDTRRKFLQFEETVCLLAVACFKICKYAAFDIAKETLSMKIDKRYRARFKGIYDGVCGKLGKAGGALLLLVSNQLINTTDIRRSSFFYLMISLVIVSIWFYLINYLAGKYEESVKLRKNVDIDLFKGTKKMFSDDEDEPITAS</sequence>
<dbReference type="InParanoid" id="L7JS26"/>
<feature type="transmembrane region" description="Helical" evidence="9">
    <location>
        <begin position="72"/>
        <end position="96"/>
    </location>
</feature>
<keyword evidence="6 9" id="KW-0067">ATP-binding</keyword>
<comment type="similarity">
    <text evidence="2 9">Belongs to the ADP/ATP translocase tlc family.</text>
</comment>
<name>L7JS26_TRAHO</name>
<dbReference type="Proteomes" id="UP000011185">
    <property type="component" value="Unassembled WGS sequence"/>
</dbReference>
<dbReference type="Pfam" id="PF03219">
    <property type="entry name" value="TLC"/>
    <property type="match status" value="1"/>
</dbReference>
<dbReference type="SUPFAM" id="SSF103473">
    <property type="entry name" value="MFS general substrate transporter"/>
    <property type="match status" value="1"/>
</dbReference>
<dbReference type="OrthoDB" id="2190844at2759"/>
<dbReference type="HOGENOM" id="CLU_023964_1_0_1"/>
<dbReference type="EMBL" id="JH994060">
    <property type="protein sequence ID" value="ELQ74209.1"/>
    <property type="molecule type" value="Genomic_DNA"/>
</dbReference>
<keyword evidence="5 9" id="KW-0547">Nucleotide-binding</keyword>
<feature type="transmembrane region" description="Helical" evidence="9">
    <location>
        <begin position="209"/>
        <end position="230"/>
    </location>
</feature>
<dbReference type="GO" id="GO:0016020">
    <property type="term" value="C:membrane"/>
    <property type="evidence" value="ECO:0007669"/>
    <property type="project" value="UniProtKB-SubCell"/>
</dbReference>
<keyword evidence="11" id="KW-1185">Reference proteome</keyword>
<organism evidence="10 11">
    <name type="scientific">Trachipleistophora hominis</name>
    <name type="common">Microsporidian parasite</name>
    <dbReference type="NCBI Taxonomy" id="72359"/>
    <lineage>
        <taxon>Eukaryota</taxon>
        <taxon>Fungi</taxon>
        <taxon>Fungi incertae sedis</taxon>
        <taxon>Microsporidia</taxon>
        <taxon>Pleistophoridae</taxon>
        <taxon>Trachipleistophora</taxon>
    </lineage>
</organism>
<evidence type="ECO:0000256" key="3">
    <source>
        <dbReference type="ARBA" id="ARBA00022448"/>
    </source>
</evidence>
<keyword evidence="8 9" id="KW-0472">Membrane</keyword>
<feature type="transmembrane region" description="Helical" evidence="9">
    <location>
        <begin position="350"/>
        <end position="371"/>
    </location>
</feature>
<proteinExistence type="inferred from homology"/>
<dbReference type="PANTHER" id="PTHR31187">
    <property type="match status" value="1"/>
</dbReference>
<dbReference type="VEuPathDB" id="MicrosporidiaDB:THOM_2860"/>
<dbReference type="InterPro" id="IPR036259">
    <property type="entry name" value="MFS_trans_sf"/>
</dbReference>
<keyword evidence="7 9" id="KW-1133">Transmembrane helix</keyword>
<gene>
    <name evidence="10" type="ORF">THOM_2860</name>
</gene>
<dbReference type="PANTHER" id="PTHR31187:SF1">
    <property type="entry name" value="ADP,ATP CARRIER PROTEIN 1"/>
    <property type="match status" value="1"/>
</dbReference>
<feature type="transmembrane region" description="Helical" evidence="9">
    <location>
        <begin position="43"/>
        <end position="60"/>
    </location>
</feature>
<comment type="subcellular location">
    <subcellularLocation>
        <location evidence="1 9">Membrane</location>
        <topology evidence="1 9">Multi-pass membrane protein</topology>
    </subcellularLocation>
</comment>
<evidence type="ECO:0000256" key="5">
    <source>
        <dbReference type="ARBA" id="ARBA00022741"/>
    </source>
</evidence>
<evidence type="ECO:0000256" key="2">
    <source>
        <dbReference type="ARBA" id="ARBA00007127"/>
    </source>
</evidence>
<keyword evidence="3 9" id="KW-0813">Transport</keyword>
<feature type="transmembrane region" description="Helical" evidence="9">
    <location>
        <begin position="108"/>
        <end position="130"/>
    </location>
</feature>
<evidence type="ECO:0000256" key="4">
    <source>
        <dbReference type="ARBA" id="ARBA00022692"/>
    </source>
</evidence>
<evidence type="ECO:0000256" key="1">
    <source>
        <dbReference type="ARBA" id="ARBA00004141"/>
    </source>
</evidence>
<feature type="transmembrane region" description="Helical" evidence="9">
    <location>
        <begin position="303"/>
        <end position="321"/>
    </location>
</feature>
<evidence type="ECO:0000313" key="10">
    <source>
        <dbReference type="EMBL" id="ELQ74209.1"/>
    </source>
</evidence>